<comment type="caution">
    <text evidence="1">The sequence shown here is derived from an EMBL/GenBank/DDBJ whole genome shotgun (WGS) entry which is preliminary data.</text>
</comment>
<protein>
    <submittedName>
        <fullName evidence="1">DUF3939 domain-containing protein</fullName>
    </submittedName>
</protein>
<reference evidence="1 2" key="1">
    <citation type="submission" date="2023-06" db="EMBL/GenBank/DDBJ databases">
        <title>Aquibacillus rhizosphaerae LR5S19.</title>
        <authorList>
            <person name="Sun J.-Q."/>
        </authorList>
    </citation>
    <scope>NUCLEOTIDE SEQUENCE [LARGE SCALE GENOMIC DNA]</scope>
    <source>
        <strain evidence="1 2">LR5S19</strain>
    </source>
</reference>
<dbReference type="RefSeq" id="WP_285934080.1">
    <property type="nucleotide sequence ID" value="NZ_JASTZU010000063.1"/>
</dbReference>
<organism evidence="1 2">
    <name type="scientific">Aquibacillus rhizosphaerae</name>
    <dbReference type="NCBI Taxonomy" id="3051431"/>
    <lineage>
        <taxon>Bacteria</taxon>
        <taxon>Bacillati</taxon>
        <taxon>Bacillota</taxon>
        <taxon>Bacilli</taxon>
        <taxon>Bacillales</taxon>
        <taxon>Bacillaceae</taxon>
        <taxon>Aquibacillus</taxon>
    </lineage>
</organism>
<dbReference type="InterPro" id="IPR025071">
    <property type="entry name" value="DUF3939"/>
</dbReference>
<evidence type="ECO:0000313" key="1">
    <source>
        <dbReference type="EMBL" id="MDL4842787.1"/>
    </source>
</evidence>
<dbReference type="Proteomes" id="UP001235343">
    <property type="component" value="Unassembled WGS sequence"/>
</dbReference>
<keyword evidence="2" id="KW-1185">Reference proteome</keyword>
<proteinExistence type="predicted"/>
<dbReference type="Pfam" id="PF13075">
    <property type="entry name" value="DUF3939"/>
    <property type="match status" value="1"/>
</dbReference>
<gene>
    <name evidence="1" type="ORF">QQS35_20340</name>
</gene>
<name>A0ABT7LA85_9BACI</name>
<accession>A0ABT7LA85</accession>
<sequence>MWEKFKRKAPIKPKQKKDYPFINISLPEIKRAIQKYSLELPDDIPLSVIINDDLSIDYHLLAPILKGIPKEKYFMSRETYEIYEEQDYKLALEIDMVQKAVDNYMKQTDDLPVIHGDPYKKVSFHKLEKLDLIDYRPAYDFYVTNEEYLITNEKPN</sequence>
<evidence type="ECO:0000313" key="2">
    <source>
        <dbReference type="Proteomes" id="UP001235343"/>
    </source>
</evidence>
<dbReference type="EMBL" id="JASTZU010000063">
    <property type="protein sequence ID" value="MDL4842787.1"/>
    <property type="molecule type" value="Genomic_DNA"/>
</dbReference>